<organism evidence="1 2">
    <name type="scientific">Lentzea waywayandensis</name>
    <dbReference type="NCBI Taxonomy" id="84724"/>
    <lineage>
        <taxon>Bacteria</taxon>
        <taxon>Bacillati</taxon>
        <taxon>Actinomycetota</taxon>
        <taxon>Actinomycetes</taxon>
        <taxon>Pseudonocardiales</taxon>
        <taxon>Pseudonocardiaceae</taxon>
        <taxon>Lentzea</taxon>
    </lineage>
</organism>
<sequence length="151" mass="15912">MDDDARQAAVTALVRLAGSPHYQDRADAGRSLASFADVPLARQTLLELVLDTADTFVIQETTEALLRRGSAEGLAIVCVGAATAEGEDADHLYGALYSTLGVFERDRDAAVATCHDLMNDPAQDHQTRDGAAALIAKLSGFRPALLASETA</sequence>
<dbReference type="OrthoDB" id="3873233at2"/>
<reference evidence="2" key="1">
    <citation type="submission" date="2016-10" db="EMBL/GenBank/DDBJ databases">
        <authorList>
            <person name="Varghese N."/>
            <person name="Submissions S."/>
        </authorList>
    </citation>
    <scope>NUCLEOTIDE SEQUENCE [LARGE SCALE GENOMIC DNA]</scope>
    <source>
        <strain evidence="2">DSM 44232</strain>
    </source>
</reference>
<evidence type="ECO:0008006" key="3">
    <source>
        <dbReference type="Google" id="ProtNLM"/>
    </source>
</evidence>
<dbReference type="Proteomes" id="UP000198583">
    <property type="component" value="Unassembled WGS sequence"/>
</dbReference>
<evidence type="ECO:0000313" key="1">
    <source>
        <dbReference type="EMBL" id="SFR10580.1"/>
    </source>
</evidence>
<keyword evidence="2" id="KW-1185">Reference proteome</keyword>
<name>A0A1I6DYH0_9PSEU</name>
<accession>A0A1I6DYH0</accession>
<dbReference type="RefSeq" id="WP_143138622.1">
    <property type="nucleotide sequence ID" value="NZ_FOYL01000003.1"/>
</dbReference>
<proteinExistence type="predicted"/>
<evidence type="ECO:0000313" key="2">
    <source>
        <dbReference type="Proteomes" id="UP000198583"/>
    </source>
</evidence>
<gene>
    <name evidence="1" type="ORF">SAMN04488564_103428</name>
</gene>
<protein>
    <recommendedName>
        <fullName evidence="3">HEAT repeat-containing protein</fullName>
    </recommendedName>
</protein>
<dbReference type="EMBL" id="FOYL01000003">
    <property type="protein sequence ID" value="SFR10580.1"/>
    <property type="molecule type" value="Genomic_DNA"/>
</dbReference>
<dbReference type="AlphaFoldDB" id="A0A1I6DYH0"/>